<feature type="transmembrane region" description="Helical" evidence="3">
    <location>
        <begin position="6"/>
        <end position="25"/>
    </location>
</feature>
<comment type="catalytic activity">
    <reaction evidence="2">
        <text>2 GTP = 3',3'-c-di-GMP + 2 diphosphate</text>
        <dbReference type="Rhea" id="RHEA:24898"/>
        <dbReference type="ChEBI" id="CHEBI:33019"/>
        <dbReference type="ChEBI" id="CHEBI:37565"/>
        <dbReference type="ChEBI" id="CHEBI:58805"/>
        <dbReference type="EC" id="2.7.7.65"/>
    </reaction>
</comment>
<gene>
    <name evidence="5" type="ORF">MN202_17680</name>
</gene>
<feature type="transmembrane region" description="Helical" evidence="3">
    <location>
        <begin position="34"/>
        <end position="54"/>
    </location>
</feature>
<evidence type="ECO:0000256" key="3">
    <source>
        <dbReference type="SAM" id="Phobius"/>
    </source>
</evidence>
<dbReference type="Proteomes" id="UP001375382">
    <property type="component" value="Unassembled WGS sequence"/>
</dbReference>
<keyword evidence="6" id="KW-1185">Reference proteome</keyword>
<dbReference type="EC" id="2.7.7.65" evidence="1"/>
<organism evidence="5 6">
    <name type="scientific">Rheinheimera muenzenbergensis</name>
    <dbReference type="NCBI Taxonomy" id="1193628"/>
    <lineage>
        <taxon>Bacteria</taxon>
        <taxon>Pseudomonadati</taxon>
        <taxon>Pseudomonadota</taxon>
        <taxon>Gammaproteobacteria</taxon>
        <taxon>Chromatiales</taxon>
        <taxon>Chromatiaceae</taxon>
        <taxon>Rheinheimera</taxon>
    </lineage>
</organism>
<proteinExistence type="predicted"/>
<name>A0ABU8CC62_9GAMM</name>
<dbReference type="InterPro" id="IPR029787">
    <property type="entry name" value="Nucleotide_cyclase"/>
</dbReference>
<evidence type="ECO:0000313" key="5">
    <source>
        <dbReference type="EMBL" id="MEH8019073.1"/>
    </source>
</evidence>
<protein>
    <recommendedName>
        <fullName evidence="1">diguanylate cyclase</fullName>
        <ecNumber evidence="1">2.7.7.65</ecNumber>
    </recommendedName>
</protein>
<sequence length="391" mass="43554">MDVMTLSYVNLLIGLAGVILLSLIYKNAQSERHLLFWLSASFALCVTSICGVVIRSGVEAPYWLVPAGANLATISFSAFILSAIYVVTKRRVKYHWLFGVLALAYALNHTDFAQVSTVNRILVNFPLIIVLNLLAIKQLLAQTKSELSGVYRALIFAFVVNIIQLGTRFTLLILLQFDLVSPSQTTLIHSLGYYGLTTYAFLTLGSCLCLVYKKSSIEMRDNMERDPLTGVFNRHNLPLKLQNELQRASRSKQHVSIVMIDIDHFKKVNDSLGHVAGDLALCHVAEVVQKQLRTYDAMFRYGGEEFLICLPDTPLSSALNIANRIRKHIEQSELSALPELKLTISVGVATSSTDVSDWQLLVQHADQALYQAKRQGRNQVLHYDGAAIISL</sequence>
<keyword evidence="3" id="KW-0812">Transmembrane</keyword>
<comment type="caution">
    <text evidence="5">The sequence shown here is derived from an EMBL/GenBank/DDBJ whole genome shotgun (WGS) entry which is preliminary data.</text>
</comment>
<feature type="transmembrane region" description="Helical" evidence="3">
    <location>
        <begin position="191"/>
        <end position="212"/>
    </location>
</feature>
<evidence type="ECO:0000256" key="2">
    <source>
        <dbReference type="ARBA" id="ARBA00034247"/>
    </source>
</evidence>
<reference evidence="5 6" key="1">
    <citation type="journal article" date="2023" name="Ecotoxicol. Environ. Saf.">
        <title>Mercury remediation potential of mercury-resistant strain Rheinheimera metallidurans sp. nov. isolated from a municipal waste dumping site.</title>
        <authorList>
            <person name="Yadav V."/>
            <person name="Manjhi A."/>
            <person name="Vadakedath N."/>
        </authorList>
    </citation>
    <scope>NUCLEOTIDE SEQUENCE [LARGE SCALE GENOMIC DNA]</scope>
    <source>
        <strain evidence="5 6">E-49</strain>
    </source>
</reference>
<dbReference type="SMART" id="SM00267">
    <property type="entry name" value="GGDEF"/>
    <property type="match status" value="1"/>
</dbReference>
<evidence type="ECO:0000313" key="6">
    <source>
        <dbReference type="Proteomes" id="UP001375382"/>
    </source>
</evidence>
<dbReference type="EMBL" id="JALAAR010000019">
    <property type="protein sequence ID" value="MEH8019073.1"/>
    <property type="molecule type" value="Genomic_DNA"/>
</dbReference>
<dbReference type="PANTHER" id="PTHR45138">
    <property type="entry name" value="REGULATORY COMPONENTS OF SENSORY TRANSDUCTION SYSTEM"/>
    <property type="match status" value="1"/>
</dbReference>
<dbReference type="RefSeq" id="WP_335737470.1">
    <property type="nucleotide sequence ID" value="NZ_JALAAR010000019.1"/>
</dbReference>
<dbReference type="PANTHER" id="PTHR45138:SF9">
    <property type="entry name" value="DIGUANYLATE CYCLASE DGCM-RELATED"/>
    <property type="match status" value="1"/>
</dbReference>
<dbReference type="PROSITE" id="PS50887">
    <property type="entry name" value="GGDEF"/>
    <property type="match status" value="1"/>
</dbReference>
<dbReference type="InterPro" id="IPR043128">
    <property type="entry name" value="Rev_trsase/Diguanyl_cyclase"/>
</dbReference>
<evidence type="ECO:0000259" key="4">
    <source>
        <dbReference type="PROSITE" id="PS50887"/>
    </source>
</evidence>
<dbReference type="InterPro" id="IPR050469">
    <property type="entry name" value="Diguanylate_Cyclase"/>
</dbReference>
<feature type="transmembrane region" description="Helical" evidence="3">
    <location>
        <begin position="121"/>
        <end position="141"/>
    </location>
</feature>
<keyword evidence="3" id="KW-0472">Membrane</keyword>
<dbReference type="Gene3D" id="3.30.70.270">
    <property type="match status" value="1"/>
</dbReference>
<accession>A0ABU8CC62</accession>
<feature type="transmembrane region" description="Helical" evidence="3">
    <location>
        <begin position="60"/>
        <end position="87"/>
    </location>
</feature>
<dbReference type="InterPro" id="IPR000160">
    <property type="entry name" value="GGDEF_dom"/>
</dbReference>
<feature type="transmembrane region" description="Helical" evidence="3">
    <location>
        <begin position="94"/>
        <end position="115"/>
    </location>
</feature>
<dbReference type="CDD" id="cd01949">
    <property type="entry name" value="GGDEF"/>
    <property type="match status" value="1"/>
</dbReference>
<dbReference type="SUPFAM" id="SSF55073">
    <property type="entry name" value="Nucleotide cyclase"/>
    <property type="match status" value="1"/>
</dbReference>
<feature type="transmembrane region" description="Helical" evidence="3">
    <location>
        <begin position="153"/>
        <end position="179"/>
    </location>
</feature>
<keyword evidence="3" id="KW-1133">Transmembrane helix</keyword>
<dbReference type="NCBIfam" id="TIGR00254">
    <property type="entry name" value="GGDEF"/>
    <property type="match status" value="1"/>
</dbReference>
<dbReference type="Pfam" id="PF00990">
    <property type="entry name" value="GGDEF"/>
    <property type="match status" value="1"/>
</dbReference>
<feature type="domain" description="GGDEF" evidence="4">
    <location>
        <begin position="253"/>
        <end position="385"/>
    </location>
</feature>
<evidence type="ECO:0000256" key="1">
    <source>
        <dbReference type="ARBA" id="ARBA00012528"/>
    </source>
</evidence>